<dbReference type="AlphaFoldDB" id="A0A249DY95"/>
<dbReference type="NCBIfam" id="NF010147">
    <property type="entry name" value="PRK13623.1"/>
    <property type="match status" value="1"/>
</dbReference>
<organism evidence="3 4">
    <name type="scientific">Candidatus Hamiltonella defensa</name>
    <name type="common">Bemisia tabaci</name>
    <dbReference type="NCBI Taxonomy" id="672795"/>
    <lineage>
        <taxon>Bacteria</taxon>
        <taxon>Pseudomonadati</taxon>
        <taxon>Pseudomonadota</taxon>
        <taxon>Gammaproteobacteria</taxon>
        <taxon>Enterobacterales</taxon>
        <taxon>Enterobacteriaceae</taxon>
        <taxon>aphid secondary symbionts</taxon>
        <taxon>Candidatus Williamhamiltonella</taxon>
    </lineage>
</organism>
<comment type="subunit">
    <text evidence="1">Homodimer.</text>
</comment>
<dbReference type="InterPro" id="IPR035903">
    <property type="entry name" value="HesB-like_dom_sf"/>
</dbReference>
<feature type="domain" description="Core" evidence="2">
    <location>
        <begin position="9"/>
        <end position="109"/>
    </location>
</feature>
<evidence type="ECO:0000313" key="4">
    <source>
        <dbReference type="Proteomes" id="UP000216438"/>
    </source>
</evidence>
<evidence type="ECO:0000313" key="3">
    <source>
        <dbReference type="EMBL" id="ASX26411.1"/>
    </source>
</evidence>
<comment type="cofactor">
    <cofactor evidence="1">
        <name>iron-sulfur cluster</name>
        <dbReference type="ChEBI" id="CHEBI:30408"/>
    </cofactor>
    <text evidence="1">Binds 1 iron-sulfur cluster per subunit.</text>
</comment>
<dbReference type="GO" id="GO:0051537">
    <property type="term" value="F:2 iron, 2 sulfur cluster binding"/>
    <property type="evidence" value="ECO:0007669"/>
    <property type="project" value="TreeGrafter"/>
</dbReference>
<gene>
    <name evidence="1" type="primary">erpA</name>
    <name evidence="3" type="ORF">BA171_04885</name>
</gene>
<dbReference type="NCBIfam" id="TIGR00049">
    <property type="entry name" value="iron-sulfur cluster assembly accessory protein"/>
    <property type="match status" value="1"/>
</dbReference>
<dbReference type="PANTHER" id="PTHR43011">
    <property type="entry name" value="IRON-SULFUR CLUSTER ASSEMBLY 2 HOMOLOG, MITOCHONDRIAL"/>
    <property type="match status" value="1"/>
</dbReference>
<feature type="binding site" evidence="1">
    <location>
        <position position="42"/>
    </location>
    <ligand>
        <name>iron-sulfur cluster</name>
        <dbReference type="ChEBI" id="CHEBI:30408"/>
    </ligand>
</feature>
<dbReference type="GO" id="GO:0005829">
    <property type="term" value="C:cytosol"/>
    <property type="evidence" value="ECO:0007669"/>
    <property type="project" value="TreeGrafter"/>
</dbReference>
<keyword evidence="1" id="KW-0408">Iron</keyword>
<dbReference type="OrthoDB" id="9801228at2"/>
<proteinExistence type="inferred from homology"/>
<dbReference type="RefSeq" id="WP_012738073.1">
    <property type="nucleotide sequence ID" value="NZ_CP016303.1"/>
</dbReference>
<reference evidence="4" key="1">
    <citation type="submission" date="2016-06" db="EMBL/GenBank/DDBJ databases">
        <authorList>
            <person name="Chen W."/>
            <person name="Hasegawa D.K."/>
        </authorList>
    </citation>
    <scope>NUCLEOTIDE SEQUENCE [LARGE SCALE GENOMIC DNA]</scope>
    <source>
        <strain evidence="4">MEAM1</strain>
    </source>
</reference>
<feature type="binding site" evidence="1">
    <location>
        <position position="108"/>
    </location>
    <ligand>
        <name>iron-sulfur cluster</name>
        <dbReference type="ChEBI" id="CHEBI:30408"/>
    </ligand>
</feature>
<comment type="function">
    <text evidence="1">Required for insertion of 4Fe-4S clusters for at least IspG.</text>
</comment>
<protein>
    <recommendedName>
        <fullName evidence="1">Iron-sulfur cluster insertion protein ErpA</fullName>
    </recommendedName>
</protein>
<keyword evidence="1" id="KW-0411">Iron-sulfur</keyword>
<name>A0A249DY95_9ENTR</name>
<dbReference type="Pfam" id="PF01521">
    <property type="entry name" value="Fe-S_biosyn"/>
    <property type="match status" value="1"/>
</dbReference>
<dbReference type="Gene3D" id="2.60.300.12">
    <property type="entry name" value="HesB-like domain"/>
    <property type="match status" value="1"/>
</dbReference>
<comment type="similarity">
    <text evidence="1">Belongs to the HesB/IscA family.</text>
</comment>
<dbReference type="FunFam" id="2.60.300.12:FF:000002">
    <property type="entry name" value="Iron-sulfur cluster insertion protein ErpA"/>
    <property type="match status" value="1"/>
</dbReference>
<sequence length="114" mass="12553">MNHPTRLPLDFTEAAARKFKELIANEHNSNKKLRVYVEGGGCNGFKYMFTLDDKVNEGDLAINKQGVSLVVDPLSLGYLIGGIVDYVESIEYSRFIVKNLNAKTTCGCGSSFSV</sequence>
<dbReference type="GO" id="GO:0005506">
    <property type="term" value="F:iron ion binding"/>
    <property type="evidence" value="ECO:0007669"/>
    <property type="project" value="UniProtKB-UniRule"/>
</dbReference>
<dbReference type="GeneID" id="66260266"/>
<dbReference type="SMR" id="A0A249DY95"/>
<keyword evidence="1" id="KW-0479">Metal-binding</keyword>
<dbReference type="EMBL" id="CP016303">
    <property type="protein sequence ID" value="ASX26411.1"/>
    <property type="molecule type" value="Genomic_DNA"/>
</dbReference>
<accession>A0A249DY95</accession>
<dbReference type="Proteomes" id="UP000216438">
    <property type="component" value="Chromosome"/>
</dbReference>
<dbReference type="PANTHER" id="PTHR43011:SF1">
    <property type="entry name" value="IRON-SULFUR CLUSTER ASSEMBLY 2 HOMOLOG, MITOCHONDRIAL"/>
    <property type="match status" value="1"/>
</dbReference>
<dbReference type="SUPFAM" id="SSF89360">
    <property type="entry name" value="HesB-like domain"/>
    <property type="match status" value="1"/>
</dbReference>
<reference evidence="3 4" key="2">
    <citation type="submission" date="2017-09" db="EMBL/GenBank/DDBJ databases">
        <title>The genome of whitefly Bemisia tabaci, a global crop pest, provides novel insights into virus transmission, host adaptation and insecticide resistance.</title>
        <authorList>
            <person name="Kaur N."/>
            <person name="Kliot A."/>
            <person name="Pinheiro P.V."/>
            <person name="Luan J."/>
            <person name="Zheng Y."/>
            <person name="Liu W."/>
            <person name="Sun H."/>
            <person name="Yang X."/>
            <person name="Xu Y."/>
            <person name="Luo Y."/>
            <person name="Kruse A."/>
            <person name="Fisher T.W."/>
            <person name="Nelson D.R."/>
            <person name="Elimelech M."/>
            <person name="MacCoss M."/>
            <person name="Johnson R."/>
            <person name="Cohen E."/>
            <person name="Hunter W.B."/>
            <person name="Brown J.K."/>
            <person name="Jander G."/>
            <person name="Cilia M."/>
            <person name="Douglas A.E."/>
            <person name="Ghanim M."/>
            <person name="Simmons A.M."/>
            <person name="Wintermantel W.M."/>
            <person name="Ling K.-S."/>
            <person name="Fei Z."/>
        </authorList>
    </citation>
    <scope>NUCLEOTIDE SEQUENCE [LARGE SCALE GENOMIC DNA]</scope>
    <source>
        <strain evidence="3 4">MEAM1</strain>
    </source>
</reference>
<evidence type="ECO:0000256" key="1">
    <source>
        <dbReference type="HAMAP-Rule" id="MF_01380"/>
    </source>
</evidence>
<dbReference type="InterPro" id="IPR023063">
    <property type="entry name" value="ErpA_proteobact"/>
</dbReference>
<dbReference type="InterPro" id="IPR016092">
    <property type="entry name" value="ATAP"/>
</dbReference>
<dbReference type="GO" id="GO:0016226">
    <property type="term" value="P:iron-sulfur cluster assembly"/>
    <property type="evidence" value="ECO:0007669"/>
    <property type="project" value="UniProtKB-UniRule"/>
</dbReference>
<dbReference type="GO" id="GO:0051539">
    <property type="term" value="F:4 iron, 4 sulfur cluster binding"/>
    <property type="evidence" value="ECO:0007669"/>
    <property type="project" value="TreeGrafter"/>
</dbReference>
<evidence type="ECO:0000259" key="2">
    <source>
        <dbReference type="Pfam" id="PF01521"/>
    </source>
</evidence>
<dbReference type="HAMAP" id="MF_01380">
    <property type="entry name" value="Fe_S_insert_ErpA"/>
    <property type="match status" value="1"/>
</dbReference>
<feature type="binding site" evidence="1">
    <location>
        <position position="106"/>
    </location>
    <ligand>
        <name>iron-sulfur cluster</name>
        <dbReference type="ChEBI" id="CHEBI:30408"/>
    </ligand>
</feature>
<dbReference type="InterPro" id="IPR000361">
    <property type="entry name" value="ATAP_core_dom"/>
</dbReference>